<sequence>MSQTHTIVVQFPDGMSPEYSPATEIQGGRLVAVSFDGNRLTVEQELEEALRELVFLCEQELADPEDVTEMSRARAALARAQGVEP</sequence>
<dbReference type="AlphaFoldDB" id="A0A510XDR1"/>
<evidence type="ECO:0000313" key="1">
    <source>
        <dbReference type="EMBL" id="GEK49181.1"/>
    </source>
</evidence>
<dbReference type="RefSeq" id="WP_146804494.1">
    <property type="nucleotide sequence ID" value="NZ_BJUK01000077.1"/>
</dbReference>
<keyword evidence="2" id="KW-1185">Reference proteome</keyword>
<name>A0A510XDR1_9GAMM</name>
<organism evidence="1 2">
    <name type="scientific">Bisbaumannia pacifica</name>
    <dbReference type="NCBI Taxonomy" id="77098"/>
    <lineage>
        <taxon>Bacteria</taxon>
        <taxon>Pseudomonadati</taxon>
        <taxon>Pseudomonadota</taxon>
        <taxon>Gammaproteobacteria</taxon>
        <taxon>Oceanospirillales</taxon>
        <taxon>Halomonadaceae</taxon>
        <taxon>Bisbaumannia</taxon>
    </lineage>
</organism>
<dbReference type="EMBL" id="BJUK01000077">
    <property type="protein sequence ID" value="GEK49181.1"/>
    <property type="molecule type" value="Genomic_DNA"/>
</dbReference>
<protein>
    <submittedName>
        <fullName evidence="1">Uncharacterized protein</fullName>
    </submittedName>
</protein>
<evidence type="ECO:0000313" key="2">
    <source>
        <dbReference type="Proteomes" id="UP000321275"/>
    </source>
</evidence>
<proteinExistence type="predicted"/>
<dbReference type="Proteomes" id="UP000321275">
    <property type="component" value="Unassembled WGS sequence"/>
</dbReference>
<gene>
    <name evidence="1" type="ORF">HPA02_34640</name>
</gene>
<accession>A0A510XDR1</accession>
<comment type="caution">
    <text evidence="1">The sequence shown here is derived from an EMBL/GenBank/DDBJ whole genome shotgun (WGS) entry which is preliminary data.</text>
</comment>
<dbReference type="OrthoDB" id="7068141at2"/>
<reference evidence="1 2" key="1">
    <citation type="submission" date="2019-07" db="EMBL/GenBank/DDBJ databases">
        <title>Whole genome shotgun sequence of Halomonas pacifica NBRC 102220.</title>
        <authorList>
            <person name="Hosoyama A."/>
            <person name="Uohara A."/>
            <person name="Ohji S."/>
            <person name="Ichikawa N."/>
        </authorList>
    </citation>
    <scope>NUCLEOTIDE SEQUENCE [LARGE SCALE GENOMIC DNA]</scope>
    <source>
        <strain evidence="1 2">NBRC 102220</strain>
    </source>
</reference>